<protein>
    <submittedName>
        <fullName evidence="2">DUF4097 family beta strand repeat-containing protein</fullName>
    </submittedName>
</protein>
<dbReference type="EMBL" id="JBEZFP010000148">
    <property type="protein sequence ID" value="MEU8138980.1"/>
    <property type="molecule type" value="Genomic_DNA"/>
</dbReference>
<sequence length="274" mass="28232">MSQWTVAEPQVLDFDPVRVVRVRAVAGIVDVVGTDGPARLEVSAVEGPPLDVRHEEASAELVVGYDDLTWKNPKTWLDRQVHGRSCTVSLAVPWDCTIDVAVMSAHATVSGMHGGVTVRSVAGGITLVGLTGSVDAATVAGNLEAESLAGDFQVATVSGDLTLVEGTGGRVRAHSVSGAMVMDLDAFGRNDVHLSTISGALTVRLPHDGDMDVDVRSSGGTVGSAFEGLTARTAFGTSRLVGTLGGGTGRLRINSVSGDVALLRRPAPEGKVSV</sequence>
<accession>A0ABV3DTC1</accession>
<evidence type="ECO:0000313" key="2">
    <source>
        <dbReference type="EMBL" id="MEU8138980.1"/>
    </source>
</evidence>
<dbReference type="InterPro" id="IPR025164">
    <property type="entry name" value="Toastrack_DUF4097"/>
</dbReference>
<dbReference type="RefSeq" id="WP_358362789.1">
    <property type="nucleotide sequence ID" value="NZ_JBEZFP010000148.1"/>
</dbReference>
<proteinExistence type="predicted"/>
<name>A0ABV3DTC1_9ACTN</name>
<organism evidence="2 3">
    <name type="scientific">Streptodolium elevatio</name>
    <dbReference type="NCBI Taxonomy" id="3157996"/>
    <lineage>
        <taxon>Bacteria</taxon>
        <taxon>Bacillati</taxon>
        <taxon>Actinomycetota</taxon>
        <taxon>Actinomycetes</taxon>
        <taxon>Kitasatosporales</taxon>
        <taxon>Streptomycetaceae</taxon>
        <taxon>Streptodolium</taxon>
    </lineage>
</organism>
<gene>
    <name evidence="2" type="ORF">AB0C36_36465</name>
</gene>
<reference evidence="2 3" key="1">
    <citation type="submission" date="2024-06" db="EMBL/GenBank/DDBJ databases">
        <title>The Natural Products Discovery Center: Release of the First 8490 Sequenced Strains for Exploring Actinobacteria Biosynthetic Diversity.</title>
        <authorList>
            <person name="Kalkreuter E."/>
            <person name="Kautsar S.A."/>
            <person name="Yang D."/>
            <person name="Bader C.D."/>
            <person name="Teijaro C.N."/>
            <person name="Fluegel L."/>
            <person name="Davis C.M."/>
            <person name="Simpson J.R."/>
            <person name="Lauterbach L."/>
            <person name="Steele A.D."/>
            <person name="Gui C."/>
            <person name="Meng S."/>
            <person name="Li G."/>
            <person name="Viehrig K."/>
            <person name="Ye F."/>
            <person name="Su P."/>
            <person name="Kiefer A.F."/>
            <person name="Nichols A."/>
            <person name="Cepeda A.J."/>
            <person name="Yan W."/>
            <person name="Fan B."/>
            <person name="Jiang Y."/>
            <person name="Adhikari A."/>
            <person name="Zheng C.-J."/>
            <person name="Schuster L."/>
            <person name="Cowan T.M."/>
            <person name="Smanski M.J."/>
            <person name="Chevrette M.G."/>
            <person name="De Carvalho L.P.S."/>
            <person name="Shen B."/>
        </authorList>
    </citation>
    <scope>NUCLEOTIDE SEQUENCE [LARGE SCALE GENOMIC DNA]</scope>
    <source>
        <strain evidence="2 3">NPDC048946</strain>
    </source>
</reference>
<keyword evidence="3" id="KW-1185">Reference proteome</keyword>
<feature type="domain" description="DUF4097" evidence="1">
    <location>
        <begin position="87"/>
        <end position="262"/>
    </location>
</feature>
<comment type="caution">
    <text evidence="2">The sequence shown here is derived from an EMBL/GenBank/DDBJ whole genome shotgun (WGS) entry which is preliminary data.</text>
</comment>
<dbReference type="Proteomes" id="UP001551482">
    <property type="component" value="Unassembled WGS sequence"/>
</dbReference>
<evidence type="ECO:0000259" key="1">
    <source>
        <dbReference type="Pfam" id="PF13349"/>
    </source>
</evidence>
<evidence type="ECO:0000313" key="3">
    <source>
        <dbReference type="Proteomes" id="UP001551482"/>
    </source>
</evidence>
<dbReference type="Pfam" id="PF13349">
    <property type="entry name" value="DUF4097"/>
    <property type="match status" value="1"/>
</dbReference>